<sequence length="207" mass="23584">MFNLDYRLRSDRIKLFLIIFGLCSLVSLLVVYLSGGFQEPPAIEEQQAKAQPPATASGNNVSSRSFEVSKPSQKQSEIKATLPSTVLNETKQTAQNFVKAYYTYDPKHPEQYVENSKPYMDEKLYVYEKTKIRKQTLDRETTTAIRSSVLPVDSYDSSELVWCVVLKGEVTPATGEKYTEDMQYFVTLRETDDSWKVADFSIERGGE</sequence>
<feature type="transmembrane region" description="Helical" evidence="2">
    <location>
        <begin position="12"/>
        <end position="33"/>
    </location>
</feature>
<evidence type="ECO:0000313" key="3">
    <source>
        <dbReference type="EMBL" id="OMF44751.1"/>
    </source>
</evidence>
<keyword evidence="2" id="KW-0812">Transmembrane</keyword>
<comment type="caution">
    <text evidence="3">The sequence shown here is derived from an EMBL/GenBank/DDBJ whole genome shotgun (WGS) entry which is preliminary data.</text>
</comment>
<evidence type="ECO:0000313" key="4">
    <source>
        <dbReference type="Proteomes" id="UP000187172"/>
    </source>
</evidence>
<keyword evidence="4" id="KW-1185">Reference proteome</keyword>
<dbReference type="RefSeq" id="WP_076176913.1">
    <property type="nucleotide sequence ID" value="NZ_MRTP01000025.1"/>
</dbReference>
<keyword evidence="2" id="KW-0472">Membrane</keyword>
<reference evidence="3 4" key="1">
    <citation type="submission" date="2016-11" db="EMBL/GenBank/DDBJ databases">
        <title>Paenibacillus species isolates.</title>
        <authorList>
            <person name="Beno S.M."/>
        </authorList>
    </citation>
    <scope>NUCLEOTIDE SEQUENCE [LARGE SCALE GENOMIC DNA]</scope>
    <source>
        <strain evidence="3 4">FSL R5-0378</strain>
    </source>
</reference>
<dbReference type="Gene3D" id="3.10.450.540">
    <property type="match status" value="1"/>
</dbReference>
<keyword evidence="2" id="KW-1133">Transmembrane helix</keyword>
<proteinExistence type="predicted"/>
<protein>
    <submittedName>
        <fullName evidence="3">Uncharacterized protein</fullName>
    </submittedName>
</protein>
<gene>
    <name evidence="3" type="ORF">BK138_34490</name>
</gene>
<dbReference type="EMBL" id="MRTP01000025">
    <property type="protein sequence ID" value="OMF44751.1"/>
    <property type="molecule type" value="Genomic_DNA"/>
</dbReference>
<feature type="region of interest" description="Disordered" evidence="1">
    <location>
        <begin position="44"/>
        <end position="79"/>
    </location>
</feature>
<accession>A0A1R1DYV0</accession>
<dbReference type="STRING" id="297318.BK138_34490"/>
<evidence type="ECO:0000256" key="2">
    <source>
        <dbReference type="SAM" id="Phobius"/>
    </source>
</evidence>
<evidence type="ECO:0000256" key="1">
    <source>
        <dbReference type="SAM" id="MobiDB-lite"/>
    </source>
</evidence>
<organism evidence="3 4">
    <name type="scientific">Paenibacillus rhizosphaerae</name>
    <dbReference type="NCBI Taxonomy" id="297318"/>
    <lineage>
        <taxon>Bacteria</taxon>
        <taxon>Bacillati</taxon>
        <taxon>Bacillota</taxon>
        <taxon>Bacilli</taxon>
        <taxon>Bacillales</taxon>
        <taxon>Paenibacillaceae</taxon>
        <taxon>Paenibacillus</taxon>
    </lineage>
</organism>
<dbReference type="AlphaFoldDB" id="A0A1R1DYV0"/>
<name>A0A1R1DYV0_9BACL</name>
<feature type="compositionally biased region" description="Polar residues" evidence="1">
    <location>
        <begin position="54"/>
        <end position="75"/>
    </location>
</feature>
<dbReference type="Proteomes" id="UP000187172">
    <property type="component" value="Unassembled WGS sequence"/>
</dbReference>